<reference evidence="4" key="1">
    <citation type="journal article" date="2019" name="Int. J. Syst. Evol. Microbiol.">
        <title>The Global Catalogue of Microorganisms (GCM) 10K type strain sequencing project: providing services to taxonomists for standard genome sequencing and annotation.</title>
        <authorList>
            <consortium name="The Broad Institute Genomics Platform"/>
            <consortium name="The Broad Institute Genome Sequencing Center for Infectious Disease"/>
            <person name="Wu L."/>
            <person name="Ma J."/>
        </authorList>
    </citation>
    <scope>NUCLEOTIDE SEQUENCE [LARGE SCALE GENOMIC DNA]</scope>
    <source>
        <strain evidence="4">CGMCC 1.12664</strain>
    </source>
</reference>
<accession>A0A917ADI3</accession>
<dbReference type="SUPFAM" id="SSF47616">
    <property type="entry name" value="GST C-terminal domain-like"/>
    <property type="match status" value="1"/>
</dbReference>
<sequence>MGIVLYHSPKSSASRRVRLCLEEKGIAYEGHVIDLSAQEQHSEAYLKINPLGVVPCMLHDGRPLHESSVMCEYIDAVFPEPPLCPEDPYDLAVMRNWIRYVDGLITNLIRFNWRHGMAAKAAKMSEAEFEAMLKNVPSEERKEAWRRAARNPYTETELDEARGNLLAMLDRMEGMIAGDGLIGGRYGLADIATAPFVRRIEEEIAPDALLSRPKCAGWWAALTARPAYARAGFDPFVG</sequence>
<name>A0A917ADI3_9RHOB</name>
<proteinExistence type="predicted"/>
<dbReference type="InterPro" id="IPR050983">
    <property type="entry name" value="GST_Omega/HSP26"/>
</dbReference>
<evidence type="ECO:0000259" key="1">
    <source>
        <dbReference type="PROSITE" id="PS50404"/>
    </source>
</evidence>
<dbReference type="InterPro" id="IPR036249">
    <property type="entry name" value="Thioredoxin-like_sf"/>
</dbReference>
<dbReference type="GO" id="GO:0005737">
    <property type="term" value="C:cytoplasm"/>
    <property type="evidence" value="ECO:0007669"/>
    <property type="project" value="TreeGrafter"/>
</dbReference>
<dbReference type="CDD" id="cd00570">
    <property type="entry name" value="GST_N_family"/>
    <property type="match status" value="1"/>
</dbReference>
<dbReference type="Pfam" id="PF13417">
    <property type="entry name" value="GST_N_3"/>
    <property type="match status" value="1"/>
</dbReference>
<dbReference type="InterPro" id="IPR004045">
    <property type="entry name" value="Glutathione_S-Trfase_N"/>
</dbReference>
<dbReference type="SFLD" id="SFLDG00358">
    <property type="entry name" value="Main_(cytGST)"/>
    <property type="match status" value="1"/>
</dbReference>
<protein>
    <recommendedName>
        <fullName evidence="5">Glutathione S-transferase</fullName>
    </recommendedName>
</protein>
<dbReference type="InterPro" id="IPR040079">
    <property type="entry name" value="Glutathione_S-Trfase"/>
</dbReference>
<dbReference type="InterPro" id="IPR010987">
    <property type="entry name" value="Glutathione-S-Trfase_C-like"/>
</dbReference>
<gene>
    <name evidence="3" type="ORF">GCM10011360_35350</name>
</gene>
<dbReference type="InterPro" id="IPR036282">
    <property type="entry name" value="Glutathione-S-Trfase_C_sf"/>
</dbReference>
<evidence type="ECO:0000313" key="3">
    <source>
        <dbReference type="EMBL" id="GGE45063.1"/>
    </source>
</evidence>
<dbReference type="PANTHER" id="PTHR43968">
    <property type="match status" value="1"/>
</dbReference>
<dbReference type="PROSITE" id="PS50404">
    <property type="entry name" value="GST_NTER"/>
    <property type="match status" value="1"/>
</dbReference>
<dbReference type="Proteomes" id="UP000612855">
    <property type="component" value="Unassembled WGS sequence"/>
</dbReference>
<dbReference type="SUPFAM" id="SSF52833">
    <property type="entry name" value="Thioredoxin-like"/>
    <property type="match status" value="1"/>
</dbReference>
<comment type="caution">
    <text evidence="3">The sequence shown here is derived from an EMBL/GenBank/DDBJ whole genome shotgun (WGS) entry which is preliminary data.</text>
</comment>
<dbReference type="Gene3D" id="3.40.30.10">
    <property type="entry name" value="Glutaredoxin"/>
    <property type="match status" value="1"/>
</dbReference>
<dbReference type="AlphaFoldDB" id="A0A917ADI3"/>
<dbReference type="Pfam" id="PF13410">
    <property type="entry name" value="GST_C_2"/>
    <property type="match status" value="1"/>
</dbReference>
<dbReference type="PROSITE" id="PS50405">
    <property type="entry name" value="GST_CTER"/>
    <property type="match status" value="1"/>
</dbReference>
<evidence type="ECO:0008006" key="5">
    <source>
        <dbReference type="Google" id="ProtNLM"/>
    </source>
</evidence>
<keyword evidence="4" id="KW-1185">Reference proteome</keyword>
<evidence type="ECO:0000313" key="4">
    <source>
        <dbReference type="Proteomes" id="UP000612855"/>
    </source>
</evidence>
<dbReference type="PANTHER" id="PTHR43968:SF6">
    <property type="entry name" value="GLUTATHIONE S-TRANSFERASE OMEGA"/>
    <property type="match status" value="1"/>
</dbReference>
<dbReference type="Gene3D" id="1.20.1050.10">
    <property type="match status" value="1"/>
</dbReference>
<evidence type="ECO:0000259" key="2">
    <source>
        <dbReference type="PROSITE" id="PS50405"/>
    </source>
</evidence>
<feature type="domain" description="GST C-terminal" evidence="2">
    <location>
        <begin position="87"/>
        <end position="238"/>
    </location>
</feature>
<organism evidence="3 4">
    <name type="scientific">Primorskyibacter flagellatus</name>
    <dbReference type="NCBI Taxonomy" id="1387277"/>
    <lineage>
        <taxon>Bacteria</taxon>
        <taxon>Pseudomonadati</taxon>
        <taxon>Pseudomonadota</taxon>
        <taxon>Alphaproteobacteria</taxon>
        <taxon>Rhodobacterales</taxon>
        <taxon>Roseobacteraceae</taxon>
        <taxon>Primorskyibacter</taxon>
    </lineage>
</organism>
<dbReference type="EMBL" id="BMFJ01000002">
    <property type="protein sequence ID" value="GGE45063.1"/>
    <property type="molecule type" value="Genomic_DNA"/>
</dbReference>
<dbReference type="CDD" id="cd00299">
    <property type="entry name" value="GST_C_family"/>
    <property type="match status" value="1"/>
</dbReference>
<dbReference type="SFLD" id="SFLDS00019">
    <property type="entry name" value="Glutathione_Transferase_(cytos"/>
    <property type="match status" value="1"/>
</dbReference>
<feature type="domain" description="GST N-terminal" evidence="1">
    <location>
        <begin position="1"/>
        <end position="82"/>
    </location>
</feature>